<dbReference type="RefSeq" id="WP_251260053.1">
    <property type="nucleotide sequence ID" value="NZ_JAMQGP010000001.1"/>
</dbReference>
<dbReference type="AlphaFoldDB" id="A0AA41W4P6"/>
<accession>A0AA41W4P6</accession>
<proteinExistence type="predicted"/>
<dbReference type="Proteomes" id="UP001165393">
    <property type="component" value="Unassembled WGS sequence"/>
</dbReference>
<organism evidence="1 2">
    <name type="scientific">Echinimonas agarilytica</name>
    <dbReference type="NCBI Taxonomy" id="1215918"/>
    <lineage>
        <taxon>Bacteria</taxon>
        <taxon>Pseudomonadati</taxon>
        <taxon>Pseudomonadota</taxon>
        <taxon>Gammaproteobacteria</taxon>
        <taxon>Alteromonadales</taxon>
        <taxon>Echinimonadaceae</taxon>
        <taxon>Echinimonas</taxon>
    </lineage>
</organism>
<protein>
    <submittedName>
        <fullName evidence="1">Uncharacterized protein</fullName>
    </submittedName>
</protein>
<reference evidence="1 2" key="1">
    <citation type="journal article" date="2013" name="Antonie Van Leeuwenhoek">
        <title>Echinimonas agarilytica gen. nov., sp. nov., a new gammaproteobacterium isolated from the sea urchin Strongylocentrotus intermedius.</title>
        <authorList>
            <person name="Nedashkovskaya O.I."/>
            <person name="Stenkova A.M."/>
            <person name="Zhukova N.V."/>
            <person name="Van Trappen S."/>
            <person name="Lee J.S."/>
            <person name="Kim S.B."/>
        </authorList>
    </citation>
    <scope>NUCLEOTIDE SEQUENCE [LARGE SCALE GENOMIC DNA]</scope>
    <source>
        <strain evidence="1 2">KMM 6351</strain>
    </source>
</reference>
<comment type="caution">
    <text evidence="1">The sequence shown here is derived from an EMBL/GenBank/DDBJ whole genome shotgun (WGS) entry which is preliminary data.</text>
</comment>
<dbReference type="EMBL" id="JAMQGP010000001">
    <property type="protein sequence ID" value="MCM2678693.1"/>
    <property type="molecule type" value="Genomic_DNA"/>
</dbReference>
<gene>
    <name evidence="1" type="ORF">NAF29_03275</name>
</gene>
<sequence>MDKARNLAVLDESKGISVETWNYRSYKEAFSRLQEKQGAYIRYYAPGELLDLRLYVYEKGDQPLLKFSLSSDGIHFEAIDVDSQSFASPETNYDYLTPRLYQVGSEHRNSPYIKVEFTDTADIVRAEIDYR</sequence>
<evidence type="ECO:0000313" key="1">
    <source>
        <dbReference type="EMBL" id="MCM2678693.1"/>
    </source>
</evidence>
<evidence type="ECO:0000313" key="2">
    <source>
        <dbReference type="Proteomes" id="UP001165393"/>
    </source>
</evidence>
<keyword evidence="2" id="KW-1185">Reference proteome</keyword>
<name>A0AA41W4P6_9GAMM</name>